<keyword evidence="3" id="KW-0547">Nucleotide-binding</keyword>
<protein>
    <submittedName>
        <fullName evidence="3">Helicase-related protein</fullName>
    </submittedName>
</protein>
<keyword evidence="3" id="KW-0067">ATP-binding</keyword>
<dbReference type="RefSeq" id="WP_205602093.1">
    <property type="nucleotide sequence ID" value="NZ_JAUFQS010000009.1"/>
</dbReference>
<gene>
    <name evidence="3" type="ORF">QWZ15_10405</name>
</gene>
<keyword evidence="4" id="KW-1185">Reference proteome</keyword>
<evidence type="ECO:0000313" key="4">
    <source>
        <dbReference type="Proteomes" id="UP001236663"/>
    </source>
</evidence>
<dbReference type="Gene3D" id="3.40.50.300">
    <property type="entry name" value="P-loop containing nucleotide triphosphate hydrolases"/>
    <property type="match status" value="1"/>
</dbReference>
<dbReference type="SMART" id="SM00490">
    <property type="entry name" value="HELICc"/>
    <property type="match status" value="1"/>
</dbReference>
<proteinExistence type="predicted"/>
<dbReference type="GO" id="GO:0004386">
    <property type="term" value="F:helicase activity"/>
    <property type="evidence" value="ECO:0007669"/>
    <property type="project" value="UniProtKB-KW"/>
</dbReference>
<organism evidence="3 4">
    <name type="scientific">Cyclobacterium jeungdonense</name>
    <dbReference type="NCBI Taxonomy" id="708087"/>
    <lineage>
        <taxon>Bacteria</taxon>
        <taxon>Pseudomonadati</taxon>
        <taxon>Bacteroidota</taxon>
        <taxon>Cytophagia</taxon>
        <taxon>Cytophagales</taxon>
        <taxon>Cyclobacteriaceae</taxon>
        <taxon>Cyclobacterium</taxon>
    </lineage>
</organism>
<dbReference type="PANTHER" id="PTHR45766">
    <property type="entry name" value="DNA ANNEALING HELICASE AND ENDONUCLEASE ZRANB3 FAMILY MEMBER"/>
    <property type="match status" value="1"/>
</dbReference>
<dbReference type="CDD" id="cd18793">
    <property type="entry name" value="SF2_C_SNF"/>
    <property type="match status" value="1"/>
</dbReference>
<evidence type="ECO:0000259" key="2">
    <source>
        <dbReference type="PROSITE" id="PS51194"/>
    </source>
</evidence>
<evidence type="ECO:0000313" key="3">
    <source>
        <dbReference type="EMBL" id="MDN3688242.1"/>
    </source>
</evidence>
<feature type="domain" description="Helicase C-terminal" evidence="2">
    <location>
        <begin position="93"/>
        <end position="255"/>
    </location>
</feature>
<dbReference type="InterPro" id="IPR027417">
    <property type="entry name" value="P-loop_NTPase"/>
</dbReference>
<name>A0ABT8C847_9BACT</name>
<reference evidence="4" key="1">
    <citation type="journal article" date="2019" name="Int. J. Syst. Evol. Microbiol.">
        <title>The Global Catalogue of Microorganisms (GCM) 10K type strain sequencing project: providing services to taxonomists for standard genome sequencing and annotation.</title>
        <authorList>
            <consortium name="The Broad Institute Genomics Platform"/>
            <consortium name="The Broad Institute Genome Sequencing Center for Infectious Disease"/>
            <person name="Wu L."/>
            <person name="Ma J."/>
        </authorList>
    </citation>
    <scope>NUCLEOTIDE SEQUENCE [LARGE SCALE GENOMIC DNA]</scope>
    <source>
        <strain evidence="4">CECT 7706</strain>
    </source>
</reference>
<comment type="caution">
    <text evidence="3">The sequence shown here is derived from an EMBL/GenBank/DDBJ whole genome shotgun (WGS) entry which is preliminary data.</text>
</comment>
<dbReference type="PANTHER" id="PTHR45766:SF6">
    <property type="entry name" value="SWI_SNF-RELATED MATRIX-ASSOCIATED ACTIN-DEPENDENT REGULATOR OF CHROMATIN SUBFAMILY A-LIKE PROTEIN 1"/>
    <property type="match status" value="1"/>
</dbReference>
<dbReference type="Pfam" id="PF00271">
    <property type="entry name" value="Helicase_C"/>
    <property type="match status" value="1"/>
</dbReference>
<dbReference type="SUPFAM" id="SSF52540">
    <property type="entry name" value="P-loop containing nucleoside triphosphate hydrolases"/>
    <property type="match status" value="1"/>
</dbReference>
<sequence>MKRFRLLIWKLKKNLFDEGARKEKRDLLFSIGLFKAYMSSPLAAFQSISRRINRIKEGGKTSNNAEDNILLLEELKTDLQYIIENKKDSKYQSFKEKLIELGWSGRTKDTRIVVFAERIDTIHYLSENLKKDFELDDDSLKTFHGGLSDMEQQSLVEDFGKKDSKIRILLTSDAGSQGVNLHFYCHIMFNYDIPWSLITLEQRNGRIDRYGQTETPFIHYLIAKSDMEGIKTDFHILENLTKKEEEVYNSLGDAASVFKLYDSKSEEIKVEEAIMEQNEDIFFGFALPDVSDDDLFGGDSDVTTSFVEPEPIVPELSLYASDGDYYQDLIEQLKAERLMEYDEAEFVDATYLEIKNTKELNRVLFDLPKESKPTLNGTYRLSLDKNTVQNAIVEARKQKGEWAKFQILYDLHPVIRFLMTKLEASVDKEVALVARHGKIPIGTAWYVIHGQVSNNLGQSVISDFFAIPMKIAGGLHEKPDSLRDFIQRFAIEQNLLTQQIEEEHLESLRALLPDVIDFAKLMHMDQKQQIKQLEMEKQLAVYVEKLKNWEKSAKDHLELTFSDVPQTGFIKRRIEDEERYVETIISQSSQYFKDLNSLNNEAHLKVIAVFYNL</sequence>
<dbReference type="PROSITE" id="PS51194">
    <property type="entry name" value="HELICASE_CTER"/>
    <property type="match status" value="1"/>
</dbReference>
<accession>A0ABT8C847</accession>
<keyword evidence="1" id="KW-0378">Hydrolase</keyword>
<dbReference type="Proteomes" id="UP001236663">
    <property type="component" value="Unassembled WGS sequence"/>
</dbReference>
<dbReference type="InterPro" id="IPR001650">
    <property type="entry name" value="Helicase_C-like"/>
</dbReference>
<dbReference type="EMBL" id="JAUFQS010000009">
    <property type="protein sequence ID" value="MDN3688242.1"/>
    <property type="molecule type" value="Genomic_DNA"/>
</dbReference>
<dbReference type="InterPro" id="IPR049730">
    <property type="entry name" value="SNF2/RAD54-like_C"/>
</dbReference>
<evidence type="ECO:0000256" key="1">
    <source>
        <dbReference type="ARBA" id="ARBA00022801"/>
    </source>
</evidence>
<keyword evidence="3" id="KW-0347">Helicase</keyword>